<sequence length="69" mass="7762">MAFLFHNRPVQGYLFLLAALLVSFSRVYLGTHYVSDIIGGALTATLATALARSLYRQETRIDRFLTNIL</sequence>
<keyword evidence="1" id="KW-1133">Transmembrane helix</keyword>
<dbReference type="Pfam" id="PF01569">
    <property type="entry name" value="PAP2"/>
    <property type="match status" value="1"/>
</dbReference>
<feature type="transmembrane region" description="Helical" evidence="1">
    <location>
        <begin position="12"/>
        <end position="31"/>
    </location>
</feature>
<accession>A0A7X0J0U4</accession>
<proteinExistence type="predicted"/>
<reference evidence="3 4" key="1">
    <citation type="submission" date="2020-08" db="EMBL/GenBank/DDBJ databases">
        <title>Genomic Encyclopedia of Type Strains, Phase IV (KMG-V): Genome sequencing to study the core and pangenomes of soil and plant-associated prokaryotes.</title>
        <authorList>
            <person name="Whitman W."/>
        </authorList>
    </citation>
    <scope>NUCLEOTIDE SEQUENCE [LARGE SCALE GENOMIC DNA]</scope>
    <source>
        <strain evidence="3 4">SEMIA 4060</strain>
    </source>
</reference>
<dbReference type="AlphaFoldDB" id="A0A7X0J0U4"/>
<evidence type="ECO:0000256" key="1">
    <source>
        <dbReference type="SAM" id="Phobius"/>
    </source>
</evidence>
<organism evidence="3 4">
    <name type="scientific">Rhizobium lusitanum</name>
    <dbReference type="NCBI Taxonomy" id="293958"/>
    <lineage>
        <taxon>Bacteria</taxon>
        <taxon>Pseudomonadati</taxon>
        <taxon>Pseudomonadota</taxon>
        <taxon>Alphaproteobacteria</taxon>
        <taxon>Hyphomicrobiales</taxon>
        <taxon>Rhizobiaceae</taxon>
        <taxon>Rhizobium/Agrobacterium group</taxon>
        <taxon>Rhizobium</taxon>
    </lineage>
</organism>
<dbReference type="Gene3D" id="1.20.144.10">
    <property type="entry name" value="Phosphatidic acid phosphatase type 2/haloperoxidase"/>
    <property type="match status" value="1"/>
</dbReference>
<evidence type="ECO:0000313" key="4">
    <source>
        <dbReference type="Proteomes" id="UP000565576"/>
    </source>
</evidence>
<dbReference type="InterPro" id="IPR000326">
    <property type="entry name" value="PAP2/HPO"/>
</dbReference>
<keyword evidence="1" id="KW-0812">Transmembrane</keyword>
<dbReference type="SUPFAM" id="SSF48317">
    <property type="entry name" value="Acid phosphatase/Vanadium-dependent haloperoxidase"/>
    <property type="match status" value="1"/>
</dbReference>
<comment type="caution">
    <text evidence="3">The sequence shown here is derived from an EMBL/GenBank/DDBJ whole genome shotgun (WGS) entry which is preliminary data.</text>
</comment>
<evidence type="ECO:0000259" key="2">
    <source>
        <dbReference type="Pfam" id="PF01569"/>
    </source>
</evidence>
<name>A0A7X0J0U4_9HYPH</name>
<dbReference type="InterPro" id="IPR036938">
    <property type="entry name" value="PAP2/HPO_sf"/>
</dbReference>
<evidence type="ECO:0000313" key="3">
    <source>
        <dbReference type="EMBL" id="MBB6489301.1"/>
    </source>
</evidence>
<feature type="transmembrane region" description="Helical" evidence="1">
    <location>
        <begin position="37"/>
        <end position="55"/>
    </location>
</feature>
<keyword evidence="1" id="KW-0472">Membrane</keyword>
<dbReference type="RefSeq" id="WP_313206350.1">
    <property type="nucleotide sequence ID" value="NZ_JACHBG010000035.1"/>
</dbReference>
<dbReference type="EMBL" id="JACHBG010000035">
    <property type="protein sequence ID" value="MBB6489301.1"/>
    <property type="molecule type" value="Genomic_DNA"/>
</dbReference>
<feature type="domain" description="Phosphatidic acid phosphatase type 2/haloperoxidase" evidence="2">
    <location>
        <begin position="10"/>
        <end position="58"/>
    </location>
</feature>
<dbReference type="Proteomes" id="UP000565576">
    <property type="component" value="Unassembled WGS sequence"/>
</dbReference>
<gene>
    <name evidence="3" type="ORF">GGD46_006628</name>
</gene>
<protein>
    <submittedName>
        <fullName evidence="3">Membrane-associated phospholipid phosphatase</fullName>
    </submittedName>
</protein>